<dbReference type="CDD" id="cd04765">
    <property type="entry name" value="HTH_MlrA-like_sg2"/>
    <property type="match status" value="1"/>
</dbReference>
<dbReference type="STRING" id="996342.SAMN05443551_1411"/>
<evidence type="ECO:0000259" key="2">
    <source>
        <dbReference type="PROSITE" id="PS50937"/>
    </source>
</evidence>
<dbReference type="SMART" id="SM00422">
    <property type="entry name" value="HTH_MERR"/>
    <property type="match status" value="1"/>
</dbReference>
<sequence length="284" mass="30833">MSKSADAFRTISEVAEWLDTPAHVLRFWESKFTQVKPVKRAGGRRYYRPSDMLLLGGIKKLLHEDGMTIKGAQKILREQGIKHVSSLCTLSVGDEDIIEDVVLQEVPASEPVDTVVPFAKPAESDTVDDATEEIVAHAEDAMLEVSTEDENAPADAQIAESDASDTEPVSPEEEALPEPETAVEDTLEADAEPDKSEDLEPEPETAALPGFLQKSMEERIEVQAEEAETEAAVADPTPEPAVVAPEPKEPAPSVLSHLSRIRTLSPESAKEIAPIVEKLRARVG</sequence>
<feature type="compositionally biased region" description="Acidic residues" evidence="1">
    <location>
        <begin position="162"/>
        <end position="191"/>
    </location>
</feature>
<dbReference type="InterPro" id="IPR000551">
    <property type="entry name" value="MerR-type_HTH_dom"/>
</dbReference>
<dbReference type="AlphaFoldDB" id="A0A1M5QLN5"/>
<keyword evidence="4" id="KW-1185">Reference proteome</keyword>
<feature type="region of interest" description="Disordered" evidence="1">
    <location>
        <begin position="145"/>
        <end position="254"/>
    </location>
</feature>
<dbReference type="Gene3D" id="1.10.1660.10">
    <property type="match status" value="1"/>
</dbReference>
<protein>
    <submittedName>
        <fullName evidence="3">MerR HTH family regulatory protein</fullName>
    </submittedName>
</protein>
<reference evidence="3 4" key="1">
    <citation type="submission" date="2016-11" db="EMBL/GenBank/DDBJ databases">
        <authorList>
            <person name="Jaros S."/>
            <person name="Januszkiewicz K."/>
            <person name="Wedrychowicz H."/>
        </authorList>
    </citation>
    <scope>NUCLEOTIDE SEQUENCE [LARGE SCALE GENOMIC DNA]</scope>
    <source>
        <strain evidence="3 4">DSM 29431</strain>
    </source>
</reference>
<proteinExistence type="predicted"/>
<dbReference type="RefSeq" id="WP_072776813.1">
    <property type="nucleotide sequence ID" value="NZ_FQXC01000002.1"/>
</dbReference>
<dbReference type="Pfam" id="PF13411">
    <property type="entry name" value="MerR_1"/>
    <property type="match status" value="1"/>
</dbReference>
<name>A0A1M5QLN5_9RHOB</name>
<accession>A0A1M5QLN5</accession>
<gene>
    <name evidence="3" type="ORF">SAMN05443551_1411</name>
</gene>
<dbReference type="OrthoDB" id="9810140at2"/>
<dbReference type="GO" id="GO:0003677">
    <property type="term" value="F:DNA binding"/>
    <property type="evidence" value="ECO:0007669"/>
    <property type="project" value="InterPro"/>
</dbReference>
<dbReference type="SUPFAM" id="SSF46955">
    <property type="entry name" value="Putative DNA-binding domain"/>
    <property type="match status" value="1"/>
</dbReference>
<dbReference type="EMBL" id="FQXC01000002">
    <property type="protein sequence ID" value="SHH15014.1"/>
    <property type="molecule type" value="Genomic_DNA"/>
</dbReference>
<organism evidence="3 4">
    <name type="scientific">Marivita hallyeonensis</name>
    <dbReference type="NCBI Taxonomy" id="996342"/>
    <lineage>
        <taxon>Bacteria</taxon>
        <taxon>Pseudomonadati</taxon>
        <taxon>Pseudomonadota</taxon>
        <taxon>Alphaproteobacteria</taxon>
        <taxon>Rhodobacterales</taxon>
        <taxon>Roseobacteraceae</taxon>
        <taxon>Marivita</taxon>
    </lineage>
</organism>
<dbReference type="Proteomes" id="UP000184221">
    <property type="component" value="Unassembled WGS sequence"/>
</dbReference>
<evidence type="ECO:0000256" key="1">
    <source>
        <dbReference type="SAM" id="MobiDB-lite"/>
    </source>
</evidence>
<dbReference type="GO" id="GO:0006355">
    <property type="term" value="P:regulation of DNA-templated transcription"/>
    <property type="evidence" value="ECO:0007669"/>
    <property type="project" value="InterPro"/>
</dbReference>
<evidence type="ECO:0000313" key="3">
    <source>
        <dbReference type="EMBL" id="SHH15014.1"/>
    </source>
</evidence>
<dbReference type="InterPro" id="IPR009061">
    <property type="entry name" value="DNA-bd_dom_put_sf"/>
</dbReference>
<feature type="compositionally biased region" description="Low complexity" evidence="1">
    <location>
        <begin position="230"/>
        <end position="245"/>
    </location>
</feature>
<feature type="domain" description="HTH merR-type" evidence="2">
    <location>
        <begin position="10"/>
        <end position="78"/>
    </location>
</feature>
<dbReference type="PROSITE" id="PS50937">
    <property type="entry name" value="HTH_MERR_2"/>
    <property type="match status" value="1"/>
</dbReference>
<evidence type="ECO:0000313" key="4">
    <source>
        <dbReference type="Proteomes" id="UP000184221"/>
    </source>
</evidence>